<dbReference type="PRINTS" id="PR00453">
    <property type="entry name" value="VWFADOMAIN"/>
</dbReference>
<dbReference type="PANTHER" id="PTHR22588">
    <property type="entry name" value="VWFA DOMAIN-CONTAINING PROTEIN"/>
    <property type="match status" value="1"/>
</dbReference>
<proteinExistence type="predicted"/>
<feature type="compositionally biased region" description="Basic and acidic residues" evidence="1">
    <location>
        <begin position="155"/>
        <end position="167"/>
    </location>
</feature>
<accession>A0ABQ7SWK0</accession>
<dbReference type="InterPro" id="IPR002035">
    <property type="entry name" value="VWF_A"/>
</dbReference>
<comment type="caution">
    <text evidence="3">The sequence shown here is derived from an EMBL/GenBank/DDBJ whole genome shotgun (WGS) entry which is preliminary data.</text>
</comment>
<dbReference type="PROSITE" id="PS50234">
    <property type="entry name" value="VWFA"/>
    <property type="match status" value="2"/>
</dbReference>
<dbReference type="InterPro" id="IPR052229">
    <property type="entry name" value="Collagen-VI/PIF"/>
</dbReference>
<evidence type="ECO:0000313" key="4">
    <source>
        <dbReference type="Proteomes" id="UP000826234"/>
    </source>
</evidence>
<protein>
    <recommendedName>
        <fullName evidence="2">VWFA domain-containing protein</fullName>
    </recommendedName>
</protein>
<evidence type="ECO:0000259" key="2">
    <source>
        <dbReference type="PROSITE" id="PS50234"/>
    </source>
</evidence>
<dbReference type="Pfam" id="PF01391">
    <property type="entry name" value="Collagen"/>
    <property type="match status" value="2"/>
</dbReference>
<dbReference type="Gene3D" id="3.40.50.410">
    <property type="entry name" value="von Willebrand factor, type A domain"/>
    <property type="match status" value="2"/>
</dbReference>
<feature type="domain" description="VWFA" evidence="2">
    <location>
        <begin position="322"/>
        <end position="396"/>
    </location>
</feature>
<dbReference type="Proteomes" id="UP000826234">
    <property type="component" value="Unassembled WGS sequence"/>
</dbReference>
<dbReference type="PANTHER" id="PTHR22588:SF17">
    <property type="entry name" value="COLLAGEN TYPE VI ALPHA 1 CHAIN"/>
    <property type="match status" value="1"/>
</dbReference>
<feature type="region of interest" description="Disordered" evidence="1">
    <location>
        <begin position="70"/>
        <end position="185"/>
    </location>
</feature>
<feature type="domain" description="VWFA" evidence="2">
    <location>
        <begin position="199"/>
        <end position="298"/>
    </location>
</feature>
<dbReference type="InterPro" id="IPR008160">
    <property type="entry name" value="Collagen"/>
</dbReference>
<dbReference type="InterPro" id="IPR036465">
    <property type="entry name" value="vWFA_dom_sf"/>
</dbReference>
<organism evidence="3 4">
    <name type="scientific">Phrynosoma platyrhinos</name>
    <name type="common">Desert horned lizard</name>
    <dbReference type="NCBI Taxonomy" id="52577"/>
    <lineage>
        <taxon>Eukaryota</taxon>
        <taxon>Metazoa</taxon>
        <taxon>Chordata</taxon>
        <taxon>Craniata</taxon>
        <taxon>Vertebrata</taxon>
        <taxon>Euteleostomi</taxon>
        <taxon>Lepidosauria</taxon>
        <taxon>Squamata</taxon>
        <taxon>Bifurcata</taxon>
        <taxon>Unidentata</taxon>
        <taxon>Episquamata</taxon>
        <taxon>Toxicofera</taxon>
        <taxon>Iguania</taxon>
        <taxon>Phrynosomatidae</taxon>
        <taxon>Phrynosomatinae</taxon>
        <taxon>Phrynosoma</taxon>
    </lineage>
</organism>
<evidence type="ECO:0000256" key="1">
    <source>
        <dbReference type="SAM" id="MobiDB-lite"/>
    </source>
</evidence>
<dbReference type="Pfam" id="PF00092">
    <property type="entry name" value="VWA"/>
    <property type="match status" value="1"/>
</dbReference>
<feature type="compositionally biased region" description="Low complexity" evidence="1">
    <location>
        <begin position="81"/>
        <end position="90"/>
    </location>
</feature>
<name>A0ABQ7SWK0_PHRPL</name>
<dbReference type="SUPFAM" id="SSF53300">
    <property type="entry name" value="vWA-like"/>
    <property type="match status" value="2"/>
</dbReference>
<feature type="compositionally biased region" description="Pro residues" evidence="1">
    <location>
        <begin position="91"/>
        <end position="108"/>
    </location>
</feature>
<dbReference type="EMBL" id="JAIPUX010003289">
    <property type="protein sequence ID" value="KAH0621744.1"/>
    <property type="molecule type" value="Genomic_DNA"/>
</dbReference>
<keyword evidence="4" id="KW-1185">Reference proteome</keyword>
<sequence length="396" mass="42672">MEDQAGVEMLETLEKRVRRGHLELLERKENWEMREILDQMAPVERKAAMEKGGHQALLVIADQEEERHVCDRSYDGGDPGPQGEQGREGPYGPPGEPGPKGLPGPPGLPGDTGSIGDRGEDGPPGNGTDGFPGFPGYPGNRGDPGVNGTKGHPGPKGDEGEIGDPGRESNATGTIGMKGAKGYRGPEGPPLAVNLRWIAGGTFTGEALEFTRENLVQRFTTEKRVAIVITDGRSDILRDPTPLNALCGFSTQVVPLGIGDIFQAPPNPEQLSTISCGGVSIQRENYAELLDDTFLYNITSEVCKDKKCPDYTCPKCKCGPIDVLFVLDSSESIGLQNFMIAKDFIIKVIDRLMKDEHVTFSPRESHVGVVQYSHDKTQELVALGDANIDNIGALKE</sequence>
<gene>
    <name evidence="3" type="ORF">JD844_023363</name>
</gene>
<reference evidence="3 4" key="1">
    <citation type="journal article" date="2022" name="Gigascience">
        <title>A chromosome-level genome assembly and annotation of the desert horned lizard, Phrynosoma platyrhinos, provides insight into chromosomal rearrangements among reptiles.</title>
        <authorList>
            <person name="Koochekian N."/>
            <person name="Ascanio A."/>
            <person name="Farleigh K."/>
            <person name="Card D.C."/>
            <person name="Schield D.R."/>
            <person name="Castoe T.A."/>
            <person name="Jezkova T."/>
        </authorList>
    </citation>
    <scope>NUCLEOTIDE SEQUENCE [LARGE SCALE GENOMIC DNA]</scope>
    <source>
        <strain evidence="3">NK-2021</strain>
    </source>
</reference>
<evidence type="ECO:0000313" key="3">
    <source>
        <dbReference type="EMBL" id="KAH0621744.1"/>
    </source>
</evidence>